<gene>
    <name evidence="3" type="ORF">NCTC10126_00054</name>
    <name evidence="2" type="ORF">NPA07_02275</name>
</gene>
<protein>
    <recommendedName>
        <fullName evidence="6">Lipoprotein</fullName>
    </recommendedName>
</protein>
<dbReference type="RefSeq" id="WP_126117869.1">
    <property type="nucleotide sequence ID" value="NZ_CP101806.1"/>
</dbReference>
<evidence type="ECO:0000313" key="4">
    <source>
        <dbReference type="Proteomes" id="UP000280036"/>
    </source>
</evidence>
<evidence type="ECO:0000313" key="3">
    <source>
        <dbReference type="EMBL" id="VDR41577.1"/>
    </source>
</evidence>
<dbReference type="EMBL" id="CP101806">
    <property type="protein sequence ID" value="UUD35677.1"/>
    <property type="molecule type" value="Genomic_DNA"/>
</dbReference>
<evidence type="ECO:0000313" key="5">
    <source>
        <dbReference type="Proteomes" id="UP001058569"/>
    </source>
</evidence>
<keyword evidence="5" id="KW-1185">Reference proteome</keyword>
<evidence type="ECO:0000313" key="2">
    <source>
        <dbReference type="EMBL" id="UUD35677.1"/>
    </source>
</evidence>
<proteinExistence type="predicted"/>
<evidence type="ECO:0008006" key="6">
    <source>
        <dbReference type="Google" id="ProtNLM"/>
    </source>
</evidence>
<name>A0A3P8KW63_9BACT</name>
<dbReference type="Proteomes" id="UP000280036">
    <property type="component" value="Unassembled WGS sequence"/>
</dbReference>
<organism evidence="3 4">
    <name type="scientific">Mycoplasmopsis caviae</name>
    <dbReference type="NCBI Taxonomy" id="55603"/>
    <lineage>
        <taxon>Bacteria</taxon>
        <taxon>Bacillati</taxon>
        <taxon>Mycoplasmatota</taxon>
        <taxon>Mycoplasmoidales</taxon>
        <taxon>Metamycoplasmataceae</taxon>
        <taxon>Mycoplasmopsis</taxon>
    </lineage>
</organism>
<dbReference type="PROSITE" id="PS51257">
    <property type="entry name" value="PROKAR_LIPOPROTEIN"/>
    <property type="match status" value="1"/>
</dbReference>
<dbReference type="OrthoDB" id="395715at2"/>
<dbReference type="AlphaFoldDB" id="A0A3P8KW63"/>
<sequence length="371" mass="42664">MKINYKKKLKIYYPFVALTTCLPMGISASCVTSTQQDKVVKNTHIVSEIKEYLSLLEDSKKNLAFAYSDRVLYDKSLDLTGSANKDNIVKICEMMDIILGSNFTKIVVRDSKELNSLMKEFSSKITNHINDLTFFSNQTQNRNFFDFFEKLHYLAHDVNSQIFNNSRRLDSFLDEENENTRSVFYKIIINIEQNKQIKDENWESVITREYKAISNVIANLSKGAWKPKGKQYLVATYGTQDPKTGHNHSHAIGNMIYELFNVLLTLKDEISNNFNSDSSKIDEFLKDVTDSEKKQLKILWDSVKLNFGNLINKIQNNEFIEAGFKYANDARLWCQKLTDKLKALTSRTIGEAKIKDIFTAVNLADGSKPIE</sequence>
<dbReference type="Proteomes" id="UP001058569">
    <property type="component" value="Chromosome"/>
</dbReference>
<feature type="signal peptide" evidence="1">
    <location>
        <begin position="1"/>
        <end position="28"/>
    </location>
</feature>
<evidence type="ECO:0000256" key="1">
    <source>
        <dbReference type="SAM" id="SignalP"/>
    </source>
</evidence>
<feature type="chain" id="PRO_5018015823" description="Lipoprotein" evidence="1">
    <location>
        <begin position="29"/>
        <end position="371"/>
    </location>
</feature>
<accession>A0A3P8KW63</accession>
<reference evidence="2" key="2">
    <citation type="submission" date="2022-07" db="EMBL/GenBank/DDBJ databases">
        <title>Complete genome of Mycoplasma caviae type strain G122.</title>
        <authorList>
            <person name="Spergser J."/>
        </authorList>
    </citation>
    <scope>NUCLEOTIDE SEQUENCE</scope>
    <source>
        <strain evidence="2">G122</strain>
    </source>
</reference>
<reference evidence="3 4" key="1">
    <citation type="submission" date="2018-12" db="EMBL/GenBank/DDBJ databases">
        <authorList>
            <consortium name="Pathogen Informatics"/>
        </authorList>
    </citation>
    <scope>NUCLEOTIDE SEQUENCE [LARGE SCALE GENOMIC DNA]</scope>
    <source>
        <strain evidence="3 4">NCTC10126</strain>
    </source>
</reference>
<keyword evidence="1" id="KW-0732">Signal</keyword>
<dbReference type="EMBL" id="UZVY01000001">
    <property type="protein sequence ID" value="VDR41577.1"/>
    <property type="molecule type" value="Genomic_DNA"/>
</dbReference>
<dbReference type="NCBIfam" id="NF045961">
    <property type="entry name" value="MAG5150_fam_LP"/>
    <property type="match status" value="1"/>
</dbReference>